<keyword evidence="3" id="KW-1185">Reference proteome</keyword>
<dbReference type="SUPFAM" id="SSF51735">
    <property type="entry name" value="NAD(P)-binding Rossmann-fold domains"/>
    <property type="match status" value="1"/>
</dbReference>
<dbReference type="InterPro" id="IPR002347">
    <property type="entry name" value="SDR_fam"/>
</dbReference>
<dbReference type="Gene3D" id="3.40.50.720">
    <property type="entry name" value="NAD(P)-binding Rossmann-like Domain"/>
    <property type="match status" value="1"/>
</dbReference>
<dbReference type="FunFam" id="3.40.50.720:FF:000084">
    <property type="entry name" value="Short-chain dehydrogenase reductase"/>
    <property type="match status" value="1"/>
</dbReference>
<accession>A0A317C3L0</accession>
<dbReference type="GO" id="GO:0016616">
    <property type="term" value="F:oxidoreductase activity, acting on the CH-OH group of donors, NAD or NADP as acceptor"/>
    <property type="evidence" value="ECO:0007669"/>
    <property type="project" value="TreeGrafter"/>
</dbReference>
<evidence type="ECO:0000313" key="3">
    <source>
        <dbReference type="Proteomes" id="UP000245539"/>
    </source>
</evidence>
<dbReference type="RefSeq" id="WP_109839207.1">
    <property type="nucleotide sequence ID" value="NZ_QGKM01000074.1"/>
</dbReference>
<evidence type="ECO:0000313" key="2">
    <source>
        <dbReference type="EMBL" id="PWQ92887.1"/>
    </source>
</evidence>
<dbReference type="OrthoDB" id="9803333at2"/>
<dbReference type="PROSITE" id="PS00061">
    <property type="entry name" value="ADH_SHORT"/>
    <property type="match status" value="1"/>
</dbReference>
<dbReference type="PRINTS" id="PR00080">
    <property type="entry name" value="SDRFAMILY"/>
</dbReference>
<gene>
    <name evidence="2" type="ORF">DKW60_18795</name>
</gene>
<reference evidence="2 3" key="1">
    <citation type="submission" date="2018-05" db="EMBL/GenBank/DDBJ databases">
        <title>Leucothrix arctica sp. nov., isolated from Arctic seawater.</title>
        <authorList>
            <person name="Choi A."/>
            <person name="Baek K."/>
        </authorList>
    </citation>
    <scope>NUCLEOTIDE SEQUENCE [LARGE SCALE GENOMIC DNA]</scope>
    <source>
        <strain evidence="2 3">JCM 18388</strain>
    </source>
</reference>
<dbReference type="InterPro" id="IPR020904">
    <property type="entry name" value="Sc_DH/Rdtase_CS"/>
</dbReference>
<dbReference type="EMBL" id="QGKM01000074">
    <property type="protein sequence ID" value="PWQ92887.1"/>
    <property type="molecule type" value="Genomic_DNA"/>
</dbReference>
<dbReference type="AlphaFoldDB" id="A0A317C3L0"/>
<dbReference type="Pfam" id="PF13561">
    <property type="entry name" value="adh_short_C2"/>
    <property type="match status" value="1"/>
</dbReference>
<evidence type="ECO:0000256" key="1">
    <source>
        <dbReference type="ARBA" id="ARBA00006484"/>
    </source>
</evidence>
<organism evidence="2 3">
    <name type="scientific">Leucothrix pacifica</name>
    <dbReference type="NCBI Taxonomy" id="1247513"/>
    <lineage>
        <taxon>Bacteria</taxon>
        <taxon>Pseudomonadati</taxon>
        <taxon>Pseudomonadota</taxon>
        <taxon>Gammaproteobacteria</taxon>
        <taxon>Thiotrichales</taxon>
        <taxon>Thiotrichaceae</taxon>
        <taxon>Leucothrix</taxon>
    </lineage>
</organism>
<dbReference type="PANTHER" id="PTHR42760">
    <property type="entry name" value="SHORT-CHAIN DEHYDROGENASES/REDUCTASES FAMILY MEMBER"/>
    <property type="match status" value="1"/>
</dbReference>
<comment type="similarity">
    <text evidence="1">Belongs to the short-chain dehydrogenases/reductases (SDR) family.</text>
</comment>
<proteinExistence type="inferred from homology"/>
<name>A0A317C3L0_9GAMM</name>
<dbReference type="Proteomes" id="UP000245539">
    <property type="component" value="Unassembled WGS sequence"/>
</dbReference>
<protein>
    <submittedName>
        <fullName evidence="2">Gluconate 5-dehydrogenase</fullName>
    </submittedName>
</protein>
<dbReference type="PRINTS" id="PR00081">
    <property type="entry name" value="GDHRDH"/>
</dbReference>
<sequence>MTLFDLSGKVALVTGATSGIGSRQAIALSNAGASVILVGRREDRLTDQCKTLRDQGRSALYIVADLCDESCWDDLVSGSLDAFGQVDILCNTAGVNLRQAAEDVTPDSWDQTQTLNLKAPFFLAQKLVPQMKARGWGRIINVASLQSERAFQNGIAYGASKGGVTQLTRAMAEAWSSDGINCNAIAPGFFPTELTQAVFEQPELTQKLADQTAIGRNGDLSDLDGTCIYLASRASDYVTGQVIYIDGGFTAK</sequence>
<comment type="caution">
    <text evidence="2">The sequence shown here is derived from an EMBL/GenBank/DDBJ whole genome shotgun (WGS) entry which is preliminary data.</text>
</comment>
<dbReference type="InterPro" id="IPR036291">
    <property type="entry name" value="NAD(P)-bd_dom_sf"/>
</dbReference>